<feature type="region of interest" description="Disordered" evidence="1">
    <location>
        <begin position="118"/>
        <end position="162"/>
    </location>
</feature>
<sequence>MFKTDTSSDTVINNMCESFNSKILKFRGKPIISMLKDIRLYLMSRFQQNRHSILRVESEFCLKVYKRLHMEKVGSCREQAEKYTNACYPVSTYKACYEHSIDPLNGANMWTPTGLPLMPPPIKRRPLGRPKKKRALEPNEPKRGHNKGLGIAKRGKSCGKIG</sequence>
<feature type="compositionally biased region" description="Basic residues" evidence="1">
    <location>
        <begin position="122"/>
        <end position="134"/>
    </location>
</feature>
<dbReference type="Proteomes" id="UP001459277">
    <property type="component" value="Unassembled WGS sequence"/>
</dbReference>
<reference evidence="2 3" key="1">
    <citation type="submission" date="2024-01" db="EMBL/GenBank/DDBJ databases">
        <title>A telomere-to-telomere, gap-free genome of sweet tea (Lithocarpus litseifolius).</title>
        <authorList>
            <person name="Zhou J."/>
        </authorList>
    </citation>
    <scope>NUCLEOTIDE SEQUENCE [LARGE SCALE GENOMIC DNA]</scope>
    <source>
        <strain evidence="2">Zhou-2022a</strain>
        <tissue evidence="2">Leaf</tissue>
    </source>
</reference>
<name>A0AAW2CQH7_9ROSI</name>
<feature type="compositionally biased region" description="Basic residues" evidence="1">
    <location>
        <begin position="153"/>
        <end position="162"/>
    </location>
</feature>
<comment type="caution">
    <text evidence="2">The sequence shown here is derived from an EMBL/GenBank/DDBJ whole genome shotgun (WGS) entry which is preliminary data.</text>
</comment>
<gene>
    <name evidence="2" type="ORF">SO802_019379</name>
</gene>
<keyword evidence="3" id="KW-1185">Reference proteome</keyword>
<evidence type="ECO:0000313" key="2">
    <source>
        <dbReference type="EMBL" id="KAK9999776.1"/>
    </source>
</evidence>
<dbReference type="AlphaFoldDB" id="A0AAW2CQH7"/>
<organism evidence="2 3">
    <name type="scientific">Lithocarpus litseifolius</name>
    <dbReference type="NCBI Taxonomy" id="425828"/>
    <lineage>
        <taxon>Eukaryota</taxon>
        <taxon>Viridiplantae</taxon>
        <taxon>Streptophyta</taxon>
        <taxon>Embryophyta</taxon>
        <taxon>Tracheophyta</taxon>
        <taxon>Spermatophyta</taxon>
        <taxon>Magnoliopsida</taxon>
        <taxon>eudicotyledons</taxon>
        <taxon>Gunneridae</taxon>
        <taxon>Pentapetalae</taxon>
        <taxon>rosids</taxon>
        <taxon>fabids</taxon>
        <taxon>Fagales</taxon>
        <taxon>Fagaceae</taxon>
        <taxon>Lithocarpus</taxon>
    </lineage>
</organism>
<evidence type="ECO:0000313" key="3">
    <source>
        <dbReference type="Proteomes" id="UP001459277"/>
    </source>
</evidence>
<accession>A0AAW2CQH7</accession>
<dbReference type="EMBL" id="JAZDWU010000006">
    <property type="protein sequence ID" value="KAK9999776.1"/>
    <property type="molecule type" value="Genomic_DNA"/>
</dbReference>
<protein>
    <submittedName>
        <fullName evidence="2">Uncharacterized protein</fullName>
    </submittedName>
</protein>
<evidence type="ECO:0000256" key="1">
    <source>
        <dbReference type="SAM" id="MobiDB-lite"/>
    </source>
</evidence>
<proteinExistence type="predicted"/>